<accession>A0A2G9UQB7</accession>
<dbReference type="Proteomes" id="UP000230423">
    <property type="component" value="Unassembled WGS sequence"/>
</dbReference>
<dbReference type="AlphaFoldDB" id="A0A2G9UQB7"/>
<keyword evidence="2" id="KW-1185">Reference proteome</keyword>
<dbReference type="OrthoDB" id="760868at2759"/>
<dbReference type="EMBL" id="KZ345814">
    <property type="protein sequence ID" value="PIO71912.1"/>
    <property type="molecule type" value="Genomic_DNA"/>
</dbReference>
<proteinExistence type="predicted"/>
<dbReference type="InterPro" id="IPR036691">
    <property type="entry name" value="Endo/exonu/phosph_ase_sf"/>
</dbReference>
<reference evidence="1 2" key="1">
    <citation type="submission" date="2015-09" db="EMBL/GenBank/DDBJ databases">
        <title>Draft genome of the parasitic nematode Teladorsagia circumcincta isolate WARC Sus (inbred).</title>
        <authorList>
            <person name="Mitreva M."/>
        </authorList>
    </citation>
    <scope>NUCLEOTIDE SEQUENCE [LARGE SCALE GENOMIC DNA]</scope>
    <source>
        <strain evidence="1 2">S</strain>
    </source>
</reference>
<evidence type="ECO:0000313" key="1">
    <source>
        <dbReference type="EMBL" id="PIO71912.1"/>
    </source>
</evidence>
<name>A0A2G9UQB7_TELCI</name>
<gene>
    <name evidence="1" type="ORF">TELCIR_06169</name>
</gene>
<sequence length="204" mass="22520">MPPGNEVERCKAREIGDGVKLFFNGKDTKRNGVAIAESLEGYGSAVNRISDRIMVVRIDTKEEYWTVLSVYAPQTGCPESEKDESYISLDDAVRAIPESDYLTIAGALNGYVSSDRRDCSCPTEDARATSAIVWICTEEATRSSYENSYGLRGGRQATTRSSKKAMRDVIKKDLSEVTATKDDALDRAKWRRLTKTADPASAQD</sequence>
<protein>
    <submittedName>
        <fullName evidence="1">Uncharacterized protein</fullName>
    </submittedName>
</protein>
<organism evidence="1 2">
    <name type="scientific">Teladorsagia circumcincta</name>
    <name type="common">Brown stomach worm</name>
    <name type="synonym">Ostertagia circumcincta</name>
    <dbReference type="NCBI Taxonomy" id="45464"/>
    <lineage>
        <taxon>Eukaryota</taxon>
        <taxon>Metazoa</taxon>
        <taxon>Ecdysozoa</taxon>
        <taxon>Nematoda</taxon>
        <taxon>Chromadorea</taxon>
        <taxon>Rhabditida</taxon>
        <taxon>Rhabditina</taxon>
        <taxon>Rhabditomorpha</taxon>
        <taxon>Strongyloidea</taxon>
        <taxon>Trichostrongylidae</taxon>
        <taxon>Teladorsagia</taxon>
    </lineage>
</organism>
<dbReference type="Gene3D" id="3.60.10.10">
    <property type="entry name" value="Endonuclease/exonuclease/phosphatase"/>
    <property type="match status" value="1"/>
</dbReference>
<evidence type="ECO:0000313" key="2">
    <source>
        <dbReference type="Proteomes" id="UP000230423"/>
    </source>
</evidence>